<dbReference type="EMBL" id="OV170223">
    <property type="protein sequence ID" value="CAH0722144.1"/>
    <property type="molecule type" value="Genomic_DNA"/>
</dbReference>
<feature type="chain" id="PRO_5035423033" description="Single domain-containing protein" evidence="3">
    <location>
        <begin position="18"/>
        <end position="101"/>
    </location>
</feature>
<evidence type="ECO:0000256" key="3">
    <source>
        <dbReference type="SAM" id="SignalP"/>
    </source>
</evidence>
<reference evidence="5" key="1">
    <citation type="submission" date="2021-12" db="EMBL/GenBank/DDBJ databases">
        <authorList>
            <person name="Martin H S."/>
        </authorList>
    </citation>
    <scope>NUCLEOTIDE SEQUENCE</scope>
</reference>
<feature type="domain" description="Single" evidence="4">
    <location>
        <begin position="37"/>
        <end position="101"/>
    </location>
</feature>
<sequence length="101" mass="10958">MFKVIVVLIASISVAYAALAIASLQPKPEKFKDQEGCYIRELDQVIPFGGTAPSKSACMRYFCGEKIVQHETCGVKVAAPPCTLVTDKTKPYPDCCPQLSC</sequence>
<accession>A0A8J9Y988</accession>
<name>A0A8J9Y988_9NEOP</name>
<dbReference type="SMART" id="SM01318">
    <property type="entry name" value="SVWC"/>
    <property type="match status" value="1"/>
</dbReference>
<feature type="signal peptide" evidence="3">
    <location>
        <begin position="1"/>
        <end position="17"/>
    </location>
</feature>
<dbReference type="InterPro" id="IPR029277">
    <property type="entry name" value="SVWC_dom"/>
</dbReference>
<gene>
    <name evidence="5" type="ORF">BINO364_LOCUS8153</name>
</gene>
<evidence type="ECO:0000313" key="6">
    <source>
        <dbReference type="Proteomes" id="UP000838878"/>
    </source>
</evidence>
<comment type="subcellular location">
    <subcellularLocation>
        <location evidence="1">Secreted</location>
    </subcellularLocation>
</comment>
<evidence type="ECO:0000313" key="5">
    <source>
        <dbReference type="EMBL" id="CAH0722144.1"/>
    </source>
</evidence>
<dbReference type="Pfam" id="PF15430">
    <property type="entry name" value="SVWC"/>
    <property type="match status" value="1"/>
</dbReference>
<evidence type="ECO:0000256" key="2">
    <source>
        <dbReference type="ARBA" id="ARBA00022525"/>
    </source>
</evidence>
<dbReference type="PANTHER" id="PTHR39957">
    <property type="entry name" value="AT09846P1-RELATED"/>
    <property type="match status" value="1"/>
</dbReference>
<dbReference type="OrthoDB" id="7390288at2759"/>
<dbReference type="Proteomes" id="UP000838878">
    <property type="component" value="Chromosome 3"/>
</dbReference>
<evidence type="ECO:0000259" key="4">
    <source>
        <dbReference type="SMART" id="SM01318"/>
    </source>
</evidence>
<dbReference type="PANTHER" id="PTHR39957:SF1">
    <property type="entry name" value="AT09846P1-RELATED"/>
    <property type="match status" value="1"/>
</dbReference>
<protein>
    <recommendedName>
        <fullName evidence="4">Single domain-containing protein</fullName>
    </recommendedName>
</protein>
<dbReference type="GO" id="GO:0005576">
    <property type="term" value="C:extracellular region"/>
    <property type="evidence" value="ECO:0007669"/>
    <property type="project" value="UniProtKB-SubCell"/>
</dbReference>
<keyword evidence="2" id="KW-0964">Secreted</keyword>
<dbReference type="AlphaFoldDB" id="A0A8J9Y988"/>
<organism evidence="5 6">
    <name type="scientific">Brenthis ino</name>
    <name type="common">lesser marbled fritillary</name>
    <dbReference type="NCBI Taxonomy" id="405034"/>
    <lineage>
        <taxon>Eukaryota</taxon>
        <taxon>Metazoa</taxon>
        <taxon>Ecdysozoa</taxon>
        <taxon>Arthropoda</taxon>
        <taxon>Hexapoda</taxon>
        <taxon>Insecta</taxon>
        <taxon>Pterygota</taxon>
        <taxon>Neoptera</taxon>
        <taxon>Endopterygota</taxon>
        <taxon>Lepidoptera</taxon>
        <taxon>Glossata</taxon>
        <taxon>Ditrysia</taxon>
        <taxon>Papilionoidea</taxon>
        <taxon>Nymphalidae</taxon>
        <taxon>Heliconiinae</taxon>
        <taxon>Argynnini</taxon>
        <taxon>Brenthis</taxon>
    </lineage>
</organism>
<evidence type="ECO:0000256" key="1">
    <source>
        <dbReference type="ARBA" id="ARBA00004613"/>
    </source>
</evidence>
<feature type="non-terminal residue" evidence="5">
    <location>
        <position position="101"/>
    </location>
</feature>
<dbReference type="InterPro" id="IPR053308">
    <property type="entry name" value="Vago-like"/>
</dbReference>
<keyword evidence="6" id="KW-1185">Reference proteome</keyword>
<proteinExistence type="predicted"/>
<keyword evidence="3" id="KW-0732">Signal</keyword>